<sequence>MIQFIKKNKIPIALGLLVYSFYLYNTITGKRICDCEKTEKYNDATNRSHGARNHFYHK</sequence>
<comment type="caution">
    <text evidence="1">The sequence shown here is derived from an EMBL/GenBank/DDBJ whole genome shotgun (WGS) entry which is preliminary data.</text>
</comment>
<gene>
    <name evidence="1" type="ORF">BC670_1955</name>
</gene>
<organism evidence="1 2">
    <name type="scientific">Flavobacterium branchiophilum</name>
    <dbReference type="NCBI Taxonomy" id="55197"/>
    <lineage>
        <taxon>Bacteria</taxon>
        <taxon>Pseudomonadati</taxon>
        <taxon>Bacteroidota</taxon>
        <taxon>Flavobacteriia</taxon>
        <taxon>Flavobacteriales</taxon>
        <taxon>Flavobacteriaceae</taxon>
        <taxon>Flavobacterium</taxon>
    </lineage>
</organism>
<reference evidence="1 2" key="1">
    <citation type="submission" date="2019-06" db="EMBL/GenBank/DDBJ databases">
        <title>Genomic Encyclopedia of Archaeal and Bacterial Type Strains, Phase II (KMG-II): from individual species to whole genera.</title>
        <authorList>
            <person name="Goeker M."/>
        </authorList>
    </citation>
    <scope>NUCLEOTIDE SEQUENCE [LARGE SCALE GENOMIC DNA]</scope>
    <source>
        <strain evidence="1 2">DSM 24789</strain>
    </source>
</reference>
<dbReference type="Proteomes" id="UP000320773">
    <property type="component" value="Unassembled WGS sequence"/>
</dbReference>
<name>A0A543G4S2_9FLAO</name>
<protein>
    <submittedName>
        <fullName evidence="1">Uncharacterized protein</fullName>
    </submittedName>
</protein>
<evidence type="ECO:0000313" key="1">
    <source>
        <dbReference type="EMBL" id="TQM41024.1"/>
    </source>
</evidence>
<dbReference type="AlphaFoldDB" id="A0A543G4S2"/>
<proteinExistence type="predicted"/>
<dbReference type="RefSeq" id="WP_165766363.1">
    <property type="nucleotide sequence ID" value="NZ_VFPJ01000001.1"/>
</dbReference>
<accession>A0A543G4S2</accession>
<dbReference type="EMBL" id="VFPJ01000001">
    <property type="protein sequence ID" value="TQM41024.1"/>
    <property type="molecule type" value="Genomic_DNA"/>
</dbReference>
<evidence type="ECO:0000313" key="2">
    <source>
        <dbReference type="Proteomes" id="UP000320773"/>
    </source>
</evidence>